<dbReference type="AlphaFoldDB" id="A0A1M6WEG6"/>
<evidence type="ECO:0000313" key="1">
    <source>
        <dbReference type="EMBL" id="SHK92068.1"/>
    </source>
</evidence>
<dbReference type="RefSeq" id="WP_072917088.1">
    <property type="nucleotide sequence ID" value="NZ_FRAR01000030.1"/>
</dbReference>
<dbReference type="EMBL" id="FRAR01000030">
    <property type="protein sequence ID" value="SHK92068.1"/>
    <property type="molecule type" value="Genomic_DNA"/>
</dbReference>
<evidence type="ECO:0000313" key="2">
    <source>
        <dbReference type="Proteomes" id="UP000183997"/>
    </source>
</evidence>
<organism evidence="1 2">
    <name type="scientific">Desulforamulus aeronauticus DSM 10349</name>
    <dbReference type="NCBI Taxonomy" id="1121421"/>
    <lineage>
        <taxon>Bacteria</taxon>
        <taxon>Bacillati</taxon>
        <taxon>Bacillota</taxon>
        <taxon>Clostridia</taxon>
        <taxon>Eubacteriales</taxon>
        <taxon>Peptococcaceae</taxon>
        <taxon>Desulforamulus</taxon>
    </lineage>
</organism>
<proteinExistence type="predicted"/>
<dbReference type="Proteomes" id="UP000183997">
    <property type="component" value="Unassembled WGS sequence"/>
</dbReference>
<protein>
    <submittedName>
        <fullName evidence="1">Uncharacterized protein</fullName>
    </submittedName>
</protein>
<dbReference type="STRING" id="1121421.SAMN02745123_03587"/>
<sequence length="103" mass="11746">MSSGQVKEKLTMGYKLPDHDVVVSKNMIQVVNKNLMRAANRSAECAAKGDHLSEKVSFKEAISYYDALLVILLELPEERYKGICEEYLTMLYGKRPKSRPKHL</sequence>
<reference evidence="2" key="1">
    <citation type="submission" date="2016-11" db="EMBL/GenBank/DDBJ databases">
        <authorList>
            <person name="Varghese N."/>
            <person name="Submissions S."/>
        </authorList>
    </citation>
    <scope>NUCLEOTIDE SEQUENCE [LARGE SCALE GENOMIC DNA]</scope>
    <source>
        <strain evidence="2">DSM 10349</strain>
    </source>
</reference>
<gene>
    <name evidence="1" type="ORF">SAMN02745123_03587</name>
</gene>
<dbReference type="OrthoDB" id="1706248at2"/>
<name>A0A1M6WEG6_9FIRM</name>
<accession>A0A1M6WEG6</accession>
<keyword evidence="2" id="KW-1185">Reference proteome</keyword>